<evidence type="ECO:0000313" key="4">
    <source>
        <dbReference type="EMBL" id="KAL1868290.1"/>
    </source>
</evidence>
<sequence>METQIAVPRKLWEHPDPKSTLMYEFMQDINRKSGQSLETFRQLYDYSIKQRSEFWSHLFQFSNFIYGGSYDRVVDEGATIDQVPRWFEGVRLNFAENVLYSRSAADPQDHRSTLHKEDDKIAITEVREGRTELRECSWRELRARAAALAAAMYHVKGVRQGDRVVVVAANSIETFVVWVATNWLGAIFSSSSTDMGTKGILQRSVQVNPKLVFVDDAALYNGKIVDLRAKMKEIVEGMKDCDALASLISIPRFSEPRDISSVPRAETLASLLGSTKLPAPDFCRIPFHEPSLICFSSGTTGMPKAITHSVGGLMMSYFKEGRLHEGQGPETVGMQYTTTGWIMYVANAGLLLWGARSVFYDGSPFQPDVTVLLKTLAEQGVTKFGTSPRWLFEVAKAGMSPRDMVDLSRLKMVTCTGMVLSEELFEWFYDKGFPKHTQLGNISGGTDIAGCFGLCNPLEPLYVGGTQGPSLGTDARIFDATLPDGPGKEVPHGTPGELVATVAFPNVPCRFWNDKEPVATPGSKFHSAYFNRFDNVWAHGDFCSIHPVTGNITFLGRADGVLNPSGVRFGSAEIYSVIERRFADRVHDSLCVGQRRPKDQDETVLLFLLMKPGHRFDTALVAEVRQAIGKDLSKRHVPKYIFETPEIPATINMKKVELPVKQIVSGHTIKPSGTLANPQSLDFYYQFAKVEELVGPKGKL</sequence>
<dbReference type="EMBL" id="JAWRVE010000046">
    <property type="protein sequence ID" value="KAL1868290.1"/>
    <property type="molecule type" value="Genomic_DNA"/>
</dbReference>
<organism evidence="4 5">
    <name type="scientific">Diaporthe australafricana</name>
    <dbReference type="NCBI Taxonomy" id="127596"/>
    <lineage>
        <taxon>Eukaryota</taxon>
        <taxon>Fungi</taxon>
        <taxon>Dikarya</taxon>
        <taxon>Ascomycota</taxon>
        <taxon>Pezizomycotina</taxon>
        <taxon>Sordariomycetes</taxon>
        <taxon>Sordariomycetidae</taxon>
        <taxon>Diaporthales</taxon>
        <taxon>Diaporthaceae</taxon>
        <taxon>Diaporthe</taxon>
    </lineage>
</organism>
<feature type="domain" description="Acetyl-coenzyme A synthetase N-terminal" evidence="3">
    <location>
        <begin position="41"/>
        <end position="98"/>
    </location>
</feature>
<dbReference type="InterPro" id="IPR032387">
    <property type="entry name" value="ACAS_N"/>
</dbReference>
<comment type="similarity">
    <text evidence="1">Belongs to the ATP-dependent AMP-binding enzyme family.</text>
</comment>
<dbReference type="Gene3D" id="3.30.300.30">
    <property type="match status" value="1"/>
</dbReference>
<gene>
    <name evidence="4" type="ORF">Daus18300_006014</name>
</gene>
<name>A0ABR3WY18_9PEZI</name>
<protein>
    <recommendedName>
        <fullName evidence="6">Acetoacetate-CoA ligase</fullName>
    </recommendedName>
</protein>
<dbReference type="InterPro" id="IPR020845">
    <property type="entry name" value="AMP-binding_CS"/>
</dbReference>
<reference evidence="4 5" key="1">
    <citation type="journal article" date="2024" name="IMA Fungus">
        <title>IMA Genome - F19 : A genome assembly and annotation guide to empower mycologists, including annotated draft genome sequences of Ceratocystis pirilliformis, Diaporthe australafricana, Fusarium ophioides, Paecilomyces lecythidis, and Sporothrix stenoceras.</title>
        <authorList>
            <person name="Aylward J."/>
            <person name="Wilson A.M."/>
            <person name="Visagie C.M."/>
            <person name="Spraker J."/>
            <person name="Barnes I."/>
            <person name="Buitendag C."/>
            <person name="Ceriani C."/>
            <person name="Del Mar Angel L."/>
            <person name="du Plessis D."/>
            <person name="Fuchs T."/>
            <person name="Gasser K."/>
            <person name="Kramer D."/>
            <person name="Li W."/>
            <person name="Munsamy K."/>
            <person name="Piso A."/>
            <person name="Price J.L."/>
            <person name="Sonnekus B."/>
            <person name="Thomas C."/>
            <person name="van der Nest A."/>
            <person name="van Dijk A."/>
            <person name="van Heerden A."/>
            <person name="van Vuuren N."/>
            <person name="Yilmaz N."/>
            <person name="Duong T.A."/>
            <person name="van der Merwe N.A."/>
            <person name="Wingfield M.J."/>
            <person name="Wingfield B.D."/>
        </authorList>
    </citation>
    <scope>NUCLEOTIDE SEQUENCE [LARGE SCALE GENOMIC DNA]</scope>
    <source>
        <strain evidence="4 5">CMW 18300</strain>
    </source>
</reference>
<keyword evidence="5" id="KW-1185">Reference proteome</keyword>
<evidence type="ECO:0000256" key="1">
    <source>
        <dbReference type="ARBA" id="ARBA00006432"/>
    </source>
</evidence>
<dbReference type="InterPro" id="IPR000873">
    <property type="entry name" value="AMP-dep_synth/lig_dom"/>
</dbReference>
<dbReference type="Pfam" id="PF00501">
    <property type="entry name" value="AMP-binding"/>
    <property type="match status" value="1"/>
</dbReference>
<dbReference type="NCBIfam" id="TIGR01217">
    <property type="entry name" value="ac_ac_CoA_syn"/>
    <property type="match status" value="1"/>
</dbReference>
<evidence type="ECO:0008006" key="6">
    <source>
        <dbReference type="Google" id="ProtNLM"/>
    </source>
</evidence>
<accession>A0ABR3WY18</accession>
<dbReference type="Gene3D" id="3.40.50.12780">
    <property type="entry name" value="N-terminal domain of ligase-like"/>
    <property type="match status" value="1"/>
</dbReference>
<dbReference type="PROSITE" id="PS00455">
    <property type="entry name" value="AMP_BINDING"/>
    <property type="match status" value="1"/>
</dbReference>
<dbReference type="PANTHER" id="PTHR42921:SF4">
    <property type="entry name" value="ACETOACETYL-COA SYNTHASE (AFU_ORTHOLOGUE AFUA_8G04770)"/>
    <property type="match status" value="1"/>
</dbReference>
<dbReference type="InterPro" id="IPR042099">
    <property type="entry name" value="ANL_N_sf"/>
</dbReference>
<evidence type="ECO:0000259" key="2">
    <source>
        <dbReference type="Pfam" id="PF00501"/>
    </source>
</evidence>
<dbReference type="SUPFAM" id="SSF56801">
    <property type="entry name" value="Acetyl-CoA synthetase-like"/>
    <property type="match status" value="1"/>
</dbReference>
<dbReference type="InterPro" id="IPR005914">
    <property type="entry name" value="Acac_CoA_synth"/>
</dbReference>
<proteinExistence type="inferred from homology"/>
<evidence type="ECO:0000313" key="5">
    <source>
        <dbReference type="Proteomes" id="UP001583177"/>
    </source>
</evidence>
<dbReference type="PANTHER" id="PTHR42921">
    <property type="entry name" value="ACETOACETYL-COA SYNTHETASE"/>
    <property type="match status" value="1"/>
</dbReference>
<dbReference type="Pfam" id="PF16177">
    <property type="entry name" value="ACAS_N"/>
    <property type="match status" value="1"/>
</dbReference>
<feature type="domain" description="AMP-dependent synthetase/ligase" evidence="2">
    <location>
        <begin position="116"/>
        <end position="499"/>
    </location>
</feature>
<comment type="caution">
    <text evidence="4">The sequence shown here is derived from an EMBL/GenBank/DDBJ whole genome shotgun (WGS) entry which is preliminary data.</text>
</comment>
<dbReference type="InterPro" id="IPR045851">
    <property type="entry name" value="AMP-bd_C_sf"/>
</dbReference>
<evidence type="ECO:0000259" key="3">
    <source>
        <dbReference type="Pfam" id="PF16177"/>
    </source>
</evidence>
<dbReference type="Proteomes" id="UP001583177">
    <property type="component" value="Unassembled WGS sequence"/>
</dbReference>